<organism evidence="2">
    <name type="scientific">Entamoeba dispar (strain ATCC PRA-260 / SAW760)</name>
    <dbReference type="NCBI Taxonomy" id="370354"/>
    <lineage>
        <taxon>Eukaryota</taxon>
        <taxon>Amoebozoa</taxon>
        <taxon>Evosea</taxon>
        <taxon>Archamoebae</taxon>
        <taxon>Mastigamoebida</taxon>
        <taxon>Entamoebidae</taxon>
        <taxon>Entamoeba</taxon>
    </lineage>
</organism>
<accession>B0EAF7</accession>
<evidence type="ECO:0000313" key="1">
    <source>
        <dbReference type="EMBL" id="EDR28470.1"/>
    </source>
</evidence>
<proteinExistence type="predicted"/>
<keyword evidence="2" id="KW-1185">Reference proteome</keyword>
<dbReference type="OrthoDB" id="29692at2759"/>
<reference evidence="2" key="1">
    <citation type="submission" date="2007-12" db="EMBL/GenBank/DDBJ databases">
        <title>Annotation of Entamoeba dispar SAW760.</title>
        <authorList>
            <person name="Lorenzi H."/>
            <person name="Inman J."/>
            <person name="Schobel S."/>
            <person name="Amedeo P."/>
            <person name="Caler E."/>
        </authorList>
    </citation>
    <scope>NUCLEOTIDE SEQUENCE [LARGE SCALE GENOMIC DNA]</scope>
    <source>
        <strain evidence="2">ATCC PRA-260 / SAW760</strain>
    </source>
</reference>
<name>B0EAF7_ENTDS</name>
<dbReference type="VEuPathDB" id="AmoebaDB:EDI_315740"/>
<dbReference type="GeneID" id="5880266"/>
<dbReference type="OMA" id="DNYSEWI"/>
<evidence type="ECO:0000313" key="2">
    <source>
        <dbReference type="Proteomes" id="UP000008076"/>
    </source>
</evidence>
<dbReference type="RefSeq" id="XP_001735321.1">
    <property type="nucleotide sequence ID" value="XM_001735269.1"/>
</dbReference>
<protein>
    <submittedName>
        <fullName evidence="1">Uncharacterized protein</fullName>
    </submittedName>
</protein>
<dbReference type="EMBL" id="DS548454">
    <property type="protein sequence ID" value="EDR28470.1"/>
    <property type="molecule type" value="Genomic_DNA"/>
</dbReference>
<dbReference type="KEGG" id="edi:EDI_315740"/>
<dbReference type="eggNOG" id="ENOG502RFFM">
    <property type="taxonomic scope" value="Eukaryota"/>
</dbReference>
<dbReference type="AlphaFoldDB" id="B0EAF7"/>
<dbReference type="Proteomes" id="UP000008076">
    <property type="component" value="Unassembled WGS sequence"/>
</dbReference>
<sequence length="139" mass="15872">MEQTQIEPPFQREMRGVISTAIDENIDALEETLIGIKVTPANVIYNAIDSYADYISSILDNKITELMNHHLGSEDTTPITPLISIEPIIEELNYTMNATNKKDTQPQQNISMTKKINDLLLNDLKETEQLFIELETHFH</sequence>
<gene>
    <name evidence="1" type="ORF">EDI_315740</name>
</gene>